<dbReference type="GO" id="GO:0046872">
    <property type="term" value="F:metal ion binding"/>
    <property type="evidence" value="ECO:0007669"/>
    <property type="project" value="InterPro"/>
</dbReference>
<dbReference type="Proteomes" id="UP000184611">
    <property type="component" value="Unassembled WGS sequence"/>
</dbReference>
<dbReference type="Pfam" id="PF19335">
    <property type="entry name" value="HMBD"/>
    <property type="match status" value="1"/>
</dbReference>
<dbReference type="STRING" id="416016.SAMN05443547_0026"/>
<feature type="domain" description="Heavy metal binding" evidence="3">
    <location>
        <begin position="40"/>
        <end position="68"/>
    </location>
</feature>
<sequence length="243" mass="26854">MKKVIGILAVALLSLTISCKDNKGEQKDEMHNEMSDNHTKYACPMKCEGDKTYDEAGSCPKCGMDLEAVETHNHSEANHEDGHDHGNNESTERTITQNSTKNTATSAILDAYFEIKNGLVADSKEKTATGGNSLIAAIEKFDMSKLTGDTHTKYMEIAESAKEHAEHIVKSPIDHQREHLEALSTDMTDLVALLGTDKVIYQDYCPMANNNKGANWLSEVKEIKNPYFGSKMLKCGSIKKQIN</sequence>
<dbReference type="InterPro" id="IPR021782">
    <property type="entry name" value="DUF3347"/>
</dbReference>
<organism evidence="4 5">
    <name type="scientific">Flavobacterium cucumis</name>
    <dbReference type="NCBI Taxonomy" id="416016"/>
    <lineage>
        <taxon>Bacteria</taxon>
        <taxon>Pseudomonadati</taxon>
        <taxon>Bacteroidota</taxon>
        <taxon>Flavobacteriia</taxon>
        <taxon>Flavobacteriales</taxon>
        <taxon>Flavobacteriaceae</taxon>
        <taxon>Flavobacterium</taxon>
    </lineage>
</organism>
<feature type="region of interest" description="Disordered" evidence="1">
    <location>
        <begin position="74"/>
        <end position="100"/>
    </location>
</feature>
<evidence type="ECO:0000256" key="1">
    <source>
        <dbReference type="SAM" id="MobiDB-lite"/>
    </source>
</evidence>
<evidence type="ECO:0000313" key="4">
    <source>
        <dbReference type="EMBL" id="SHO71716.1"/>
    </source>
</evidence>
<feature type="compositionally biased region" description="Basic and acidic residues" evidence="1">
    <location>
        <begin position="74"/>
        <end position="92"/>
    </location>
</feature>
<dbReference type="AlphaFoldDB" id="A0A1M7ZS81"/>
<dbReference type="InterPro" id="IPR045800">
    <property type="entry name" value="HMBD"/>
</dbReference>
<dbReference type="RefSeq" id="WP_073580268.1">
    <property type="nucleotide sequence ID" value="NZ_CBCSEA010000003.1"/>
</dbReference>
<gene>
    <name evidence="4" type="ORF">SAMN05443547_0026</name>
</gene>
<reference evidence="5" key="1">
    <citation type="submission" date="2016-12" db="EMBL/GenBank/DDBJ databases">
        <authorList>
            <person name="Varghese N."/>
            <person name="Submissions S."/>
        </authorList>
    </citation>
    <scope>NUCLEOTIDE SEQUENCE [LARGE SCALE GENOMIC DNA]</scope>
    <source>
        <strain evidence="5">DSM 18830</strain>
    </source>
</reference>
<evidence type="ECO:0000259" key="2">
    <source>
        <dbReference type="Pfam" id="PF11827"/>
    </source>
</evidence>
<dbReference type="EMBL" id="FRYK01000001">
    <property type="protein sequence ID" value="SHO71716.1"/>
    <property type="molecule type" value="Genomic_DNA"/>
</dbReference>
<evidence type="ECO:0000259" key="3">
    <source>
        <dbReference type="Pfam" id="PF19335"/>
    </source>
</evidence>
<dbReference type="Pfam" id="PF11827">
    <property type="entry name" value="DUF3347"/>
    <property type="match status" value="1"/>
</dbReference>
<protein>
    <submittedName>
        <fullName evidence="4">Uncharacterized protein</fullName>
    </submittedName>
</protein>
<proteinExistence type="predicted"/>
<dbReference type="PROSITE" id="PS51257">
    <property type="entry name" value="PROKAR_LIPOPROTEIN"/>
    <property type="match status" value="1"/>
</dbReference>
<accession>A0A1M7ZS81</accession>
<feature type="domain" description="DUF3347" evidence="2">
    <location>
        <begin position="108"/>
        <end position="196"/>
    </location>
</feature>
<keyword evidence="5" id="KW-1185">Reference proteome</keyword>
<evidence type="ECO:0000313" key="5">
    <source>
        <dbReference type="Proteomes" id="UP000184611"/>
    </source>
</evidence>
<name>A0A1M7ZS81_9FLAO</name>